<dbReference type="Proteomes" id="UP000283530">
    <property type="component" value="Unassembled WGS sequence"/>
</dbReference>
<feature type="domain" description="Glycosyltransferase N-terminal" evidence="6">
    <location>
        <begin position="7"/>
        <end position="44"/>
    </location>
</feature>
<name>A0A443Q163_9MAGN</name>
<evidence type="ECO:0000256" key="5">
    <source>
        <dbReference type="RuleBase" id="RU362057"/>
    </source>
</evidence>
<evidence type="ECO:0000256" key="3">
    <source>
        <dbReference type="ARBA" id="ARBA00022679"/>
    </source>
</evidence>
<keyword evidence="2 4" id="KW-0328">Glycosyltransferase</keyword>
<sequence>MANQRAHVVVVPYPSQGHINPLLQFAKRLSSKGVKATLATTHYTVDTIHTQGVTIEPISDGFDQGGFSHAPNADIYLENFKTHGTKTLSDLIKKHKGTSSPVTCVIYDSFLIWALDVAREHGLVGASFFTNSATVCSIFCRASHGHFEVPLDPKQRPFSFPGLPVLEYEDLPNFLTSAEVYPAYRKMVFNQFSNVREADWVFGNSFEQLDGEALKAISSLWPAKLIGPMVPSFYLDGRIKCDKSYGAHLWTPIGIKCMDWLDQKPGGSVVYASFGSMAHMPPNQMEEVASALKECNKHFIWVVKESEQPKLPDKFLQSIDDDKGLVITWCSQLEVLAHQAVGCFVTHCGWNSTLEALSLGVPLVAVPQWTDQPTNAKQVRDIWGVGVRAKMDEEGIVRREDIKHCISEVMEGKKAEEIKKNTIKWKKLAKDAIDEGGSSDKNIEGFVGMLMKWKGEPTLCNGHGQT</sequence>
<dbReference type="InterPro" id="IPR035595">
    <property type="entry name" value="UDP_glycos_trans_CS"/>
</dbReference>
<dbReference type="Pfam" id="PF00201">
    <property type="entry name" value="UDPGT"/>
    <property type="match status" value="1"/>
</dbReference>
<dbReference type="AlphaFoldDB" id="A0A443Q163"/>
<evidence type="ECO:0000256" key="1">
    <source>
        <dbReference type="ARBA" id="ARBA00009995"/>
    </source>
</evidence>
<evidence type="ECO:0000256" key="4">
    <source>
        <dbReference type="RuleBase" id="RU003718"/>
    </source>
</evidence>
<keyword evidence="3 4" id="KW-0808">Transferase</keyword>
<dbReference type="FunFam" id="3.40.50.2000:FF:000019">
    <property type="entry name" value="Glycosyltransferase"/>
    <property type="match status" value="1"/>
</dbReference>
<accession>A0A443Q163</accession>
<gene>
    <name evidence="7" type="ORF">CKAN_02614400</name>
</gene>
<dbReference type="OrthoDB" id="5835829at2759"/>
<reference evidence="7 8" key="1">
    <citation type="journal article" date="2019" name="Nat. Plants">
        <title>Stout camphor tree genome fills gaps in understanding of flowering plant genome evolution.</title>
        <authorList>
            <person name="Chaw S.M."/>
            <person name="Liu Y.C."/>
            <person name="Wu Y.W."/>
            <person name="Wang H.Y."/>
            <person name="Lin C.I."/>
            <person name="Wu C.S."/>
            <person name="Ke H.M."/>
            <person name="Chang L.Y."/>
            <person name="Hsu C.Y."/>
            <person name="Yang H.T."/>
            <person name="Sudianto E."/>
            <person name="Hsu M.H."/>
            <person name="Wu K.P."/>
            <person name="Wang L.N."/>
            <person name="Leebens-Mack J.H."/>
            <person name="Tsai I.J."/>
        </authorList>
    </citation>
    <scope>NUCLEOTIDE SEQUENCE [LARGE SCALE GENOMIC DNA]</scope>
    <source>
        <strain evidence="8">cv. Chaw 1501</strain>
        <tissue evidence="7">Young leaves</tissue>
    </source>
</reference>
<proteinExistence type="inferred from homology"/>
<dbReference type="EC" id="2.4.1.-" evidence="5"/>
<dbReference type="PANTHER" id="PTHR11926">
    <property type="entry name" value="GLUCOSYL/GLUCURONOSYL TRANSFERASES"/>
    <property type="match status" value="1"/>
</dbReference>
<protein>
    <recommendedName>
        <fullName evidence="5">Glycosyltransferase</fullName>
        <ecNumber evidence="5">2.4.1.-</ecNumber>
    </recommendedName>
</protein>
<dbReference type="InterPro" id="IPR002213">
    <property type="entry name" value="UDP_glucos_trans"/>
</dbReference>
<keyword evidence="8" id="KW-1185">Reference proteome</keyword>
<evidence type="ECO:0000256" key="2">
    <source>
        <dbReference type="ARBA" id="ARBA00022676"/>
    </source>
</evidence>
<dbReference type="STRING" id="337451.A0A443Q163"/>
<organism evidence="7 8">
    <name type="scientific">Cinnamomum micranthum f. kanehirae</name>
    <dbReference type="NCBI Taxonomy" id="337451"/>
    <lineage>
        <taxon>Eukaryota</taxon>
        <taxon>Viridiplantae</taxon>
        <taxon>Streptophyta</taxon>
        <taxon>Embryophyta</taxon>
        <taxon>Tracheophyta</taxon>
        <taxon>Spermatophyta</taxon>
        <taxon>Magnoliopsida</taxon>
        <taxon>Magnoliidae</taxon>
        <taxon>Laurales</taxon>
        <taxon>Lauraceae</taxon>
        <taxon>Cinnamomum</taxon>
    </lineage>
</organism>
<dbReference type="CDD" id="cd03784">
    <property type="entry name" value="GT1_Gtf-like"/>
    <property type="match status" value="1"/>
</dbReference>
<dbReference type="GO" id="GO:0080043">
    <property type="term" value="F:quercetin 3-O-glucosyltransferase activity"/>
    <property type="evidence" value="ECO:0007669"/>
    <property type="project" value="TreeGrafter"/>
</dbReference>
<evidence type="ECO:0000313" key="7">
    <source>
        <dbReference type="EMBL" id="RWR96744.1"/>
    </source>
</evidence>
<evidence type="ECO:0000313" key="8">
    <source>
        <dbReference type="Proteomes" id="UP000283530"/>
    </source>
</evidence>
<dbReference type="InterPro" id="IPR058980">
    <property type="entry name" value="Glyco_transf_N"/>
</dbReference>
<comment type="similarity">
    <text evidence="1 4">Belongs to the UDP-glycosyltransferase family.</text>
</comment>
<dbReference type="PANTHER" id="PTHR11926:SF727">
    <property type="entry name" value="UDP-GLYCOSYLTRANSFERASE 74B1"/>
    <property type="match status" value="1"/>
</dbReference>
<comment type="caution">
    <text evidence="7">The sequence shown here is derived from an EMBL/GenBank/DDBJ whole genome shotgun (WGS) entry which is preliminary data.</text>
</comment>
<dbReference type="SUPFAM" id="SSF53756">
    <property type="entry name" value="UDP-Glycosyltransferase/glycogen phosphorylase"/>
    <property type="match status" value="1"/>
</dbReference>
<dbReference type="Pfam" id="PF26168">
    <property type="entry name" value="Glyco_transf_N"/>
    <property type="match status" value="1"/>
</dbReference>
<dbReference type="FunFam" id="3.40.50.2000:FF:000057">
    <property type="entry name" value="Glycosyltransferase"/>
    <property type="match status" value="1"/>
</dbReference>
<evidence type="ECO:0000259" key="6">
    <source>
        <dbReference type="Pfam" id="PF26168"/>
    </source>
</evidence>
<dbReference type="PROSITE" id="PS00375">
    <property type="entry name" value="UDPGT"/>
    <property type="match status" value="1"/>
</dbReference>
<dbReference type="Gene3D" id="3.40.50.2000">
    <property type="entry name" value="Glycogen Phosphorylase B"/>
    <property type="match status" value="2"/>
</dbReference>
<dbReference type="GO" id="GO:0080044">
    <property type="term" value="F:quercetin 7-O-glucosyltransferase activity"/>
    <property type="evidence" value="ECO:0007669"/>
    <property type="project" value="TreeGrafter"/>
</dbReference>
<dbReference type="EMBL" id="QPKB01000012">
    <property type="protein sequence ID" value="RWR96744.1"/>
    <property type="molecule type" value="Genomic_DNA"/>
</dbReference>